<evidence type="ECO:0000313" key="2">
    <source>
        <dbReference type="Proteomes" id="UP000694568"/>
    </source>
</evidence>
<keyword evidence="2" id="KW-1185">Reference proteome</keyword>
<accession>A0A8C9ZSH7</accession>
<reference evidence="1" key="1">
    <citation type="submission" date="2025-08" db="UniProtKB">
        <authorList>
            <consortium name="Ensembl"/>
        </authorList>
    </citation>
    <scope>IDENTIFICATION</scope>
</reference>
<evidence type="ECO:0000313" key="1">
    <source>
        <dbReference type="Ensembl" id="ENSSLUP00000044091.1"/>
    </source>
</evidence>
<proteinExistence type="predicted"/>
<name>A0A8C9ZSH7_SANLU</name>
<sequence>LPVNVVISCLNNPRLVSRNTRRGPQSVCRRKGRLEPCVPPSLHGVFYVCLLLSVNRTDSLHHSTRVPVLVGEVRNGSSQCRGTYQEFINGLQRSTLSLLQHMWSCSCQFWASVALPDLCPQRRVSAGVWLHRVSVLG</sequence>
<organism evidence="1 2">
    <name type="scientific">Sander lucioperca</name>
    <name type="common">Pike-perch</name>
    <name type="synonym">Perca lucioperca</name>
    <dbReference type="NCBI Taxonomy" id="283035"/>
    <lineage>
        <taxon>Eukaryota</taxon>
        <taxon>Metazoa</taxon>
        <taxon>Chordata</taxon>
        <taxon>Craniata</taxon>
        <taxon>Vertebrata</taxon>
        <taxon>Euteleostomi</taxon>
        <taxon>Actinopterygii</taxon>
        <taxon>Neopterygii</taxon>
        <taxon>Teleostei</taxon>
        <taxon>Neoteleostei</taxon>
        <taxon>Acanthomorphata</taxon>
        <taxon>Eupercaria</taxon>
        <taxon>Perciformes</taxon>
        <taxon>Percoidei</taxon>
        <taxon>Percidae</taxon>
        <taxon>Luciopercinae</taxon>
        <taxon>Sander</taxon>
    </lineage>
</organism>
<reference evidence="1" key="2">
    <citation type="submission" date="2025-09" db="UniProtKB">
        <authorList>
            <consortium name="Ensembl"/>
        </authorList>
    </citation>
    <scope>IDENTIFICATION</scope>
</reference>
<dbReference type="AlphaFoldDB" id="A0A8C9ZSH7"/>
<dbReference type="Ensembl" id="ENSSLUT00000045483.1">
    <property type="protein sequence ID" value="ENSSLUP00000044091.1"/>
    <property type="gene ID" value="ENSSLUG00000019549.1"/>
</dbReference>
<dbReference type="Proteomes" id="UP000694568">
    <property type="component" value="Unplaced"/>
</dbReference>
<protein>
    <submittedName>
        <fullName evidence="1">Uncharacterized protein</fullName>
    </submittedName>
</protein>